<dbReference type="Pfam" id="PF07743">
    <property type="entry name" value="HSCB_C"/>
    <property type="match status" value="1"/>
</dbReference>
<feature type="domain" description="Co-chaperone HscB C-terminal oligomerisation" evidence="4">
    <location>
        <begin position="780"/>
        <end position="850"/>
    </location>
</feature>
<evidence type="ECO:0000256" key="3">
    <source>
        <dbReference type="SAM" id="Coils"/>
    </source>
</evidence>
<dbReference type="Proteomes" id="UP001057455">
    <property type="component" value="Unassembled WGS sequence"/>
</dbReference>
<keyword evidence="2" id="KW-0143">Chaperone</keyword>
<dbReference type="Gene3D" id="1.20.1280.20">
    <property type="entry name" value="HscB, C-terminal domain"/>
    <property type="match status" value="1"/>
</dbReference>
<dbReference type="PANTHER" id="PTHR14021">
    <property type="entry name" value="IRON-SULFUR CLUSTER CO-CHAPERONE PROTEIN HSCB"/>
    <property type="match status" value="1"/>
</dbReference>
<dbReference type="InterPro" id="IPR036869">
    <property type="entry name" value="J_dom_sf"/>
</dbReference>
<dbReference type="SUPFAM" id="SSF47144">
    <property type="entry name" value="HSC20 (HSCB), C-terminal oligomerisation domain"/>
    <property type="match status" value="1"/>
</dbReference>
<evidence type="ECO:0000256" key="2">
    <source>
        <dbReference type="ARBA" id="ARBA00023186"/>
    </source>
</evidence>
<name>A0A9W5T8K5_BABOV</name>
<dbReference type="GO" id="GO:0051087">
    <property type="term" value="F:protein-folding chaperone binding"/>
    <property type="evidence" value="ECO:0007669"/>
    <property type="project" value="InterPro"/>
</dbReference>
<feature type="coiled-coil region" evidence="3">
    <location>
        <begin position="144"/>
        <end position="178"/>
    </location>
</feature>
<dbReference type="InterPro" id="IPR004640">
    <property type="entry name" value="HscB"/>
</dbReference>
<gene>
    <name evidence="5" type="ORF">BaOVIS_003700</name>
</gene>
<evidence type="ECO:0000256" key="1">
    <source>
        <dbReference type="ARBA" id="ARBA00010476"/>
    </source>
</evidence>
<dbReference type="OrthoDB" id="428655at2759"/>
<evidence type="ECO:0000313" key="6">
    <source>
        <dbReference type="Proteomes" id="UP001057455"/>
    </source>
</evidence>
<dbReference type="AlphaFoldDB" id="A0A9W5T8K5"/>
<evidence type="ECO:0000259" key="4">
    <source>
        <dbReference type="Pfam" id="PF07743"/>
    </source>
</evidence>
<sequence length="856" mass="99418">MDRGQWFGVLKNESIQQQSYDSVTHHDAAPTKAQSLEPKGIFSQHQFPTVDVHQLEEILIRWMGREPSEDVPYGKPTLPIKVTFIPEGSGGKLVYETSQPDLDEYLDVIIKPIENKDSKYSGDGSQMIFVNSPTTGIISGEYGAERANNTITALNTLIKNFERDVNKLDGLMKNRQEREDEFDYMGSAAFVNTENMESYIKYHEQMKQQKRKSQVEPDPNKVFTDEETGVTIDWNKSDDGPGVSDEEDEKTKKILINQLTEAVKHTKNPQPQETIKELVNNVRQSLALSDTEYDQLMQRADERINRENTILAEKEKEFSLMKTVAELEESKPTSDEVTNTLGTIDGKDTFDIAMMHPEKSMLASKYQTISSVQKDQLRKRWKANEKRLKLLITELLQASPEKCSTICNNYADLLISEDYPTLMRSYLCFNKIKDSHEEQRLSFLSEFVLSLYKDQQIYLVHDEKIQLQKIRQIVKWARDDFQNLNDLMMMNKQQYDVNFVCYLNLLISKEVERIKKECGDQILEKGAAKPHEEPWLCLLTIIQRAVYSMAKADMAEDLYLITVILSFEESQVRSYMLEFILATMPRSDWKAFKDLILSASNSLIQTPPEERDDLKGTEPHFVEAVMQLRDEVEKMIPDWIIDEMLSEDDRKYMIQNNRRKSPILQLDLEPKRGTPDATQMLEQPKIPTQKPPVVPVKQLPIDYKIDRTQLNQQYKKYQFMLHPDIHANKRDEELTIINTNASIVNDSYRTLMDDKRRAKLCFCVKYGEEEFNKAMETSEPAQLEEIVEMHEQIDALQDSTEARKVYDQFEHIVKNTVELLETAFSNDDKNEIVTHFKTLSFYIQLMEKVKDAYNIS</sequence>
<dbReference type="Gene3D" id="1.10.287.110">
    <property type="entry name" value="DnaJ domain"/>
    <property type="match status" value="1"/>
</dbReference>
<dbReference type="EMBL" id="BLIY01000003">
    <property type="protein sequence ID" value="GFE52966.1"/>
    <property type="molecule type" value="Genomic_DNA"/>
</dbReference>
<dbReference type="InterPro" id="IPR036386">
    <property type="entry name" value="HscB_C_sf"/>
</dbReference>
<comment type="caution">
    <text evidence="5">The sequence shown here is derived from an EMBL/GenBank/DDBJ whole genome shotgun (WGS) entry which is preliminary data.</text>
</comment>
<evidence type="ECO:0000313" key="5">
    <source>
        <dbReference type="EMBL" id="GFE52966.1"/>
    </source>
</evidence>
<dbReference type="GO" id="GO:0001671">
    <property type="term" value="F:ATPase activator activity"/>
    <property type="evidence" value="ECO:0007669"/>
    <property type="project" value="InterPro"/>
</dbReference>
<dbReference type="GO" id="GO:0005739">
    <property type="term" value="C:mitochondrion"/>
    <property type="evidence" value="ECO:0007669"/>
    <property type="project" value="TreeGrafter"/>
</dbReference>
<organism evidence="5 6">
    <name type="scientific">Babesia ovis</name>
    <dbReference type="NCBI Taxonomy" id="5869"/>
    <lineage>
        <taxon>Eukaryota</taxon>
        <taxon>Sar</taxon>
        <taxon>Alveolata</taxon>
        <taxon>Apicomplexa</taxon>
        <taxon>Aconoidasida</taxon>
        <taxon>Piroplasmida</taxon>
        <taxon>Babesiidae</taxon>
        <taxon>Babesia</taxon>
    </lineage>
</organism>
<protein>
    <submittedName>
        <fullName evidence="5">Fe-S assembly co-chaperone variant 1, putative</fullName>
    </submittedName>
</protein>
<dbReference type="GO" id="GO:0051259">
    <property type="term" value="P:protein complex oligomerization"/>
    <property type="evidence" value="ECO:0007669"/>
    <property type="project" value="InterPro"/>
</dbReference>
<keyword evidence="6" id="KW-1185">Reference proteome</keyword>
<keyword evidence="3" id="KW-0175">Coiled coil</keyword>
<comment type="similarity">
    <text evidence="1">Belongs to the HscB family.</text>
</comment>
<dbReference type="InterPro" id="IPR009073">
    <property type="entry name" value="HscB_oligo_C"/>
</dbReference>
<dbReference type="GO" id="GO:0044571">
    <property type="term" value="P:[2Fe-2S] cluster assembly"/>
    <property type="evidence" value="ECO:0007669"/>
    <property type="project" value="InterPro"/>
</dbReference>
<accession>A0A9W5T8K5</accession>
<proteinExistence type="inferred from homology"/>
<dbReference type="NCBIfam" id="TIGR00714">
    <property type="entry name" value="hscB"/>
    <property type="match status" value="1"/>
</dbReference>
<dbReference type="PANTHER" id="PTHR14021:SF15">
    <property type="entry name" value="IRON-SULFUR CLUSTER CO-CHAPERONE PROTEIN HSCB"/>
    <property type="match status" value="1"/>
</dbReference>
<dbReference type="SUPFAM" id="SSF46565">
    <property type="entry name" value="Chaperone J-domain"/>
    <property type="match status" value="1"/>
</dbReference>
<reference evidence="5" key="1">
    <citation type="submission" date="2019-12" db="EMBL/GenBank/DDBJ databases">
        <title>Genome sequence of Babesia ovis.</title>
        <authorList>
            <person name="Yamagishi J."/>
            <person name="Sevinc F."/>
            <person name="Xuan X."/>
        </authorList>
    </citation>
    <scope>NUCLEOTIDE SEQUENCE</scope>
    <source>
        <strain evidence="5">Selcuk</strain>
    </source>
</reference>